<dbReference type="PANTHER" id="PTHR11946">
    <property type="entry name" value="VALYL-TRNA SYNTHETASES"/>
    <property type="match status" value="1"/>
</dbReference>
<dbReference type="GO" id="GO:0004832">
    <property type="term" value="F:valine-tRNA ligase activity"/>
    <property type="evidence" value="ECO:0007669"/>
    <property type="project" value="UniProtKB-EC"/>
</dbReference>
<organism evidence="16 17">
    <name type="scientific">Lancefieldella rimae</name>
    <dbReference type="NCBI Taxonomy" id="1383"/>
    <lineage>
        <taxon>Bacteria</taxon>
        <taxon>Bacillati</taxon>
        <taxon>Actinomycetota</taxon>
        <taxon>Coriobacteriia</taxon>
        <taxon>Coriobacteriales</taxon>
        <taxon>Atopobiaceae</taxon>
        <taxon>Lancefieldella</taxon>
    </lineage>
</organism>
<evidence type="ECO:0000256" key="5">
    <source>
        <dbReference type="ARBA" id="ARBA00022917"/>
    </source>
</evidence>
<comment type="caution">
    <text evidence="16">The sequence shown here is derived from an EMBL/GenBank/DDBJ whole genome shotgun (WGS) entry which is preliminary data.</text>
</comment>
<dbReference type="AlphaFoldDB" id="A0A930VX77"/>
<dbReference type="Pfam" id="PF00133">
    <property type="entry name" value="tRNA-synt_1"/>
    <property type="match status" value="1"/>
</dbReference>
<dbReference type="Gene3D" id="1.10.287.380">
    <property type="entry name" value="Valyl-tRNA synthetase, C-terminal domain"/>
    <property type="match status" value="1"/>
</dbReference>
<evidence type="ECO:0000259" key="14">
    <source>
        <dbReference type="Pfam" id="PF08264"/>
    </source>
</evidence>
<dbReference type="InterPro" id="IPR002303">
    <property type="entry name" value="Valyl-tRNA_ligase"/>
</dbReference>
<dbReference type="Pfam" id="PF10458">
    <property type="entry name" value="Val_tRNA-synt_C"/>
    <property type="match status" value="1"/>
</dbReference>
<dbReference type="GO" id="GO:0005829">
    <property type="term" value="C:cytosol"/>
    <property type="evidence" value="ECO:0007669"/>
    <property type="project" value="TreeGrafter"/>
</dbReference>
<keyword evidence="2 16" id="KW-0436">Ligase</keyword>
<evidence type="ECO:0000256" key="4">
    <source>
        <dbReference type="ARBA" id="ARBA00022840"/>
    </source>
</evidence>
<feature type="coiled-coil region" evidence="12">
    <location>
        <begin position="325"/>
        <end position="387"/>
    </location>
</feature>
<evidence type="ECO:0000256" key="6">
    <source>
        <dbReference type="ARBA" id="ARBA00023054"/>
    </source>
</evidence>
<dbReference type="InterPro" id="IPR033705">
    <property type="entry name" value="Anticodon_Ia_Val"/>
</dbReference>
<feature type="non-terminal residue" evidence="16">
    <location>
        <position position="1"/>
    </location>
</feature>
<dbReference type="InterPro" id="IPR010978">
    <property type="entry name" value="tRNA-bd_arm"/>
</dbReference>
<keyword evidence="6 12" id="KW-0175">Coiled coil</keyword>
<evidence type="ECO:0000256" key="12">
    <source>
        <dbReference type="SAM" id="Coils"/>
    </source>
</evidence>
<dbReference type="Gene3D" id="1.10.730.10">
    <property type="entry name" value="Isoleucyl-tRNA Synthetase, Domain 1"/>
    <property type="match status" value="1"/>
</dbReference>
<evidence type="ECO:0000313" key="16">
    <source>
        <dbReference type="EMBL" id="MBF4808216.1"/>
    </source>
</evidence>
<feature type="domain" description="Valyl-tRNA synthetase tRNA-binding arm" evidence="15">
    <location>
        <begin position="327"/>
        <end position="390"/>
    </location>
</feature>
<comment type="catalytic activity">
    <reaction evidence="10">
        <text>tRNA(Val) + L-valine + ATP = L-valyl-tRNA(Val) + AMP + diphosphate</text>
        <dbReference type="Rhea" id="RHEA:10704"/>
        <dbReference type="Rhea" id="RHEA-COMP:9672"/>
        <dbReference type="Rhea" id="RHEA-COMP:9708"/>
        <dbReference type="ChEBI" id="CHEBI:30616"/>
        <dbReference type="ChEBI" id="CHEBI:33019"/>
        <dbReference type="ChEBI" id="CHEBI:57762"/>
        <dbReference type="ChEBI" id="CHEBI:78442"/>
        <dbReference type="ChEBI" id="CHEBI:78537"/>
        <dbReference type="ChEBI" id="CHEBI:456215"/>
        <dbReference type="EC" id="6.1.1.9"/>
    </reaction>
</comment>
<evidence type="ECO:0000259" key="13">
    <source>
        <dbReference type="Pfam" id="PF00133"/>
    </source>
</evidence>
<keyword evidence="5" id="KW-0648">Protein biosynthesis</keyword>
<dbReference type="EMBL" id="JABZGW010000266">
    <property type="protein sequence ID" value="MBF4808216.1"/>
    <property type="molecule type" value="Genomic_DNA"/>
</dbReference>
<protein>
    <recommendedName>
        <fullName evidence="8">Valine--tRNA ligase</fullName>
        <ecNumber evidence="1">6.1.1.9</ecNumber>
    </recommendedName>
    <alternativeName>
        <fullName evidence="9">Valyl-tRNA synthetase</fullName>
    </alternativeName>
</protein>
<dbReference type="FunFam" id="1.10.287.380:FF:000001">
    <property type="entry name" value="Valine--tRNA ligase"/>
    <property type="match status" value="1"/>
</dbReference>
<dbReference type="PANTHER" id="PTHR11946:SF93">
    <property type="entry name" value="VALINE--TRNA LIGASE, CHLOROPLASTIC_MITOCHONDRIAL 2"/>
    <property type="match status" value="1"/>
</dbReference>
<comment type="similarity">
    <text evidence="11">Belongs to the class-I aminoacyl-tRNA synthetase family. ValS type 1 subfamily.</text>
</comment>
<evidence type="ECO:0000256" key="10">
    <source>
        <dbReference type="ARBA" id="ARBA00047552"/>
    </source>
</evidence>
<feature type="domain" description="Methionyl/Valyl/Leucyl/Isoleucyl-tRNA synthetase anticodon-binding" evidence="14">
    <location>
        <begin position="114"/>
        <end position="269"/>
    </location>
</feature>
<dbReference type="GO" id="GO:0005524">
    <property type="term" value="F:ATP binding"/>
    <property type="evidence" value="ECO:0007669"/>
    <property type="project" value="UniProtKB-KW"/>
</dbReference>
<dbReference type="InterPro" id="IPR013155">
    <property type="entry name" value="M/V/L/I-tRNA-synth_anticd-bd"/>
</dbReference>
<dbReference type="CDD" id="cd07962">
    <property type="entry name" value="Anticodon_Ia_Val"/>
    <property type="match status" value="1"/>
</dbReference>
<dbReference type="InterPro" id="IPR009080">
    <property type="entry name" value="tRNAsynth_Ia_anticodon-bd"/>
</dbReference>
<dbReference type="InterPro" id="IPR037118">
    <property type="entry name" value="Val-tRNA_synth_C_sf"/>
</dbReference>
<evidence type="ECO:0000256" key="2">
    <source>
        <dbReference type="ARBA" id="ARBA00022598"/>
    </source>
</evidence>
<accession>A0A930VX77</accession>
<dbReference type="Proteomes" id="UP000698335">
    <property type="component" value="Unassembled WGS sequence"/>
</dbReference>
<evidence type="ECO:0000256" key="8">
    <source>
        <dbReference type="ARBA" id="ARBA00024407"/>
    </source>
</evidence>
<dbReference type="EC" id="6.1.1.9" evidence="1"/>
<name>A0A930VX77_9ACTN</name>
<evidence type="ECO:0000259" key="15">
    <source>
        <dbReference type="Pfam" id="PF10458"/>
    </source>
</evidence>
<keyword evidence="3" id="KW-0547">Nucleotide-binding</keyword>
<evidence type="ECO:0000313" key="17">
    <source>
        <dbReference type="Proteomes" id="UP000698335"/>
    </source>
</evidence>
<evidence type="ECO:0000256" key="9">
    <source>
        <dbReference type="ARBA" id="ARBA00029936"/>
    </source>
</evidence>
<gene>
    <name evidence="16" type="ORF">HXK26_05925</name>
</gene>
<evidence type="ECO:0000256" key="7">
    <source>
        <dbReference type="ARBA" id="ARBA00023146"/>
    </source>
</evidence>
<dbReference type="GO" id="GO:0006438">
    <property type="term" value="P:valyl-tRNA aminoacylation"/>
    <property type="evidence" value="ECO:0007669"/>
    <property type="project" value="InterPro"/>
</dbReference>
<evidence type="ECO:0000256" key="1">
    <source>
        <dbReference type="ARBA" id="ARBA00013169"/>
    </source>
</evidence>
<dbReference type="SUPFAM" id="SSF52374">
    <property type="entry name" value="Nucleotidylyl transferase"/>
    <property type="match status" value="1"/>
</dbReference>
<dbReference type="SUPFAM" id="SSF46589">
    <property type="entry name" value="tRNA-binding arm"/>
    <property type="match status" value="1"/>
</dbReference>
<sequence>TKEIPFHDVFIYATILAKDGSRMSKSKGNGVNPMDLIAKYGADAMRYNLLTLITNNQDVKFDAVLDKKTKELLESPRTDQARSFVTKIWNASRFVQMNLDGYTPGEPKAKTPEDAWMFSRLARVTAETTEQLESYGFGDYARNIQTFFWNDVCDWYIELCKSRLLNGDAEERLQVQRNLVFVLDVSMRLLHPVMPFVTESVWDVLPASGVFSHDATFLMTAAWPEPQELARFINDEAEHNFSLAKTVVSAARSTRARYRLSPKAELSVAVRATAEDADALTKQTGFIRSVGRISELHIGEDIQKPAGSISVAEGGLELYVILGDLVDLQAEAKRLEKDLASAKKELLGVKRTLANEGFVAKAAPAVIEKKRSRAAELETLVAQLKQQITDFS</sequence>
<dbReference type="SUPFAM" id="SSF47323">
    <property type="entry name" value="Anticodon-binding domain of a subclass of class I aminoacyl-tRNA synthetases"/>
    <property type="match status" value="1"/>
</dbReference>
<reference evidence="16" key="1">
    <citation type="submission" date="2020-04" db="EMBL/GenBank/DDBJ databases">
        <title>Deep metagenomics examines the oral microbiome during advanced dental caries in children, revealing novel taxa and co-occurrences with host molecules.</title>
        <authorList>
            <person name="Baker J.L."/>
            <person name="Morton J.T."/>
            <person name="Dinis M."/>
            <person name="Alvarez R."/>
            <person name="Tran N.C."/>
            <person name="Knight R."/>
            <person name="Edlund A."/>
        </authorList>
    </citation>
    <scope>NUCLEOTIDE SEQUENCE</scope>
    <source>
        <strain evidence="16">JCVI_38_bin.5</strain>
    </source>
</reference>
<dbReference type="Pfam" id="PF08264">
    <property type="entry name" value="Anticodon_1"/>
    <property type="match status" value="1"/>
</dbReference>
<dbReference type="InterPro" id="IPR002300">
    <property type="entry name" value="aa-tRNA-synth_Ia"/>
</dbReference>
<keyword evidence="7" id="KW-0030">Aminoacyl-tRNA synthetase</keyword>
<evidence type="ECO:0000256" key="11">
    <source>
        <dbReference type="ARBA" id="ARBA00060830"/>
    </source>
</evidence>
<evidence type="ECO:0000256" key="3">
    <source>
        <dbReference type="ARBA" id="ARBA00022741"/>
    </source>
</evidence>
<proteinExistence type="inferred from homology"/>
<feature type="domain" description="Aminoacyl-tRNA synthetase class Ia" evidence="13">
    <location>
        <begin position="2"/>
        <end position="61"/>
    </location>
</feature>
<keyword evidence="4" id="KW-0067">ATP-binding</keyword>
<dbReference type="InterPro" id="IPR019499">
    <property type="entry name" value="Val-tRNA_synth_tRNA-bd"/>
</dbReference>